<reference evidence="1 2" key="1">
    <citation type="submission" date="2015-07" db="EMBL/GenBank/DDBJ databases">
        <title>Emmonsia species relationships and genome sequence.</title>
        <authorList>
            <consortium name="The Broad Institute Genomics Platform"/>
            <person name="Cuomo C.A."/>
            <person name="Munoz J.F."/>
            <person name="Imamovic A."/>
            <person name="Priest M.E."/>
            <person name="Young S."/>
            <person name="Clay O.K."/>
            <person name="McEwen J.G."/>
        </authorList>
    </citation>
    <scope>NUCLEOTIDE SEQUENCE [LARGE SCALE GENOMIC DNA]</scope>
    <source>
        <strain evidence="1 2">UAMH 9510</strain>
    </source>
</reference>
<organism evidence="1 2">
    <name type="scientific">Emergomyces pasteurianus Ep9510</name>
    <dbReference type="NCBI Taxonomy" id="1447872"/>
    <lineage>
        <taxon>Eukaryota</taxon>
        <taxon>Fungi</taxon>
        <taxon>Dikarya</taxon>
        <taxon>Ascomycota</taxon>
        <taxon>Pezizomycotina</taxon>
        <taxon>Eurotiomycetes</taxon>
        <taxon>Eurotiomycetidae</taxon>
        <taxon>Onygenales</taxon>
        <taxon>Ajellomycetaceae</taxon>
        <taxon>Emergomyces</taxon>
    </lineage>
</organism>
<dbReference type="Proteomes" id="UP000182235">
    <property type="component" value="Unassembled WGS sequence"/>
</dbReference>
<dbReference type="SUPFAM" id="SSF56112">
    <property type="entry name" value="Protein kinase-like (PK-like)"/>
    <property type="match status" value="1"/>
</dbReference>
<evidence type="ECO:0008006" key="3">
    <source>
        <dbReference type="Google" id="ProtNLM"/>
    </source>
</evidence>
<gene>
    <name evidence="1" type="ORF">AJ78_07708</name>
</gene>
<dbReference type="VEuPathDB" id="FungiDB:AJ78_07708"/>
<dbReference type="AlphaFoldDB" id="A0A1J9Q6J3"/>
<keyword evidence="2" id="KW-1185">Reference proteome</keyword>
<sequence>MAGRIEMPDLTDKNRLVQDELIPVYRIDDRTVAKLTHPNRIAEAEALRFVRANTPYTIPAPEVYEAYPDTETNHRVILMEYIDELRSIKGAIGSVDGTCEDPVFCAELGGFGPYKNEVVAILDWEMAGFYPEYWEYVKAMYHPDSQSGWIKDAAVEKILQPYHLEHAVLLHMQDIVYAMD</sequence>
<proteinExistence type="predicted"/>
<evidence type="ECO:0000313" key="2">
    <source>
        <dbReference type="Proteomes" id="UP000182235"/>
    </source>
</evidence>
<name>A0A1J9Q6J3_9EURO</name>
<comment type="caution">
    <text evidence="1">The sequence shown here is derived from an EMBL/GenBank/DDBJ whole genome shotgun (WGS) entry which is preliminary data.</text>
</comment>
<dbReference type="InterPro" id="IPR011009">
    <property type="entry name" value="Kinase-like_dom_sf"/>
</dbReference>
<dbReference type="STRING" id="1447872.A0A1J9Q6J3"/>
<dbReference type="EMBL" id="LGRN01000531">
    <property type="protein sequence ID" value="OJD11548.1"/>
    <property type="molecule type" value="Genomic_DNA"/>
</dbReference>
<protein>
    <recommendedName>
        <fullName evidence="3">Aminoglycoside phosphotransferase domain-containing protein</fullName>
    </recommendedName>
</protein>
<dbReference type="OrthoDB" id="4176195at2759"/>
<evidence type="ECO:0000313" key="1">
    <source>
        <dbReference type="EMBL" id="OJD11548.1"/>
    </source>
</evidence>
<accession>A0A1J9Q6J3</accession>